<dbReference type="InterPro" id="IPR011004">
    <property type="entry name" value="Trimer_LpxA-like_sf"/>
</dbReference>
<dbReference type="EMBL" id="BARV01008523">
    <property type="protein sequence ID" value="GAI04727.1"/>
    <property type="molecule type" value="Genomic_DNA"/>
</dbReference>
<organism evidence="1">
    <name type="scientific">marine sediment metagenome</name>
    <dbReference type="NCBI Taxonomy" id="412755"/>
    <lineage>
        <taxon>unclassified sequences</taxon>
        <taxon>metagenomes</taxon>
        <taxon>ecological metagenomes</taxon>
    </lineage>
</organism>
<dbReference type="InterPro" id="IPR051159">
    <property type="entry name" value="Hexapeptide_acetyltransf"/>
</dbReference>
<evidence type="ECO:0000313" key="1">
    <source>
        <dbReference type="EMBL" id="GAI04727.1"/>
    </source>
</evidence>
<dbReference type="PANTHER" id="PTHR23416:SF78">
    <property type="entry name" value="LIPOPOLYSACCHARIDE BIOSYNTHESIS O-ACETYL TRANSFERASE WBBJ-RELATED"/>
    <property type="match status" value="1"/>
</dbReference>
<feature type="non-terminal residue" evidence="1">
    <location>
        <position position="1"/>
    </location>
</feature>
<dbReference type="Pfam" id="PF14602">
    <property type="entry name" value="Hexapep_2"/>
    <property type="match status" value="1"/>
</dbReference>
<dbReference type="PANTHER" id="PTHR23416">
    <property type="entry name" value="SIALIC ACID SYNTHASE-RELATED"/>
    <property type="match status" value="1"/>
</dbReference>
<comment type="caution">
    <text evidence="1">The sequence shown here is derived from an EMBL/GenBank/DDBJ whole genome shotgun (WGS) entry which is preliminary data.</text>
</comment>
<reference evidence="1" key="1">
    <citation type="journal article" date="2014" name="Front. Microbiol.">
        <title>High frequency of phylogenetically diverse reductive dehalogenase-homologous genes in deep subseafloor sedimentary metagenomes.</title>
        <authorList>
            <person name="Kawai M."/>
            <person name="Futagami T."/>
            <person name="Toyoda A."/>
            <person name="Takaki Y."/>
            <person name="Nishi S."/>
            <person name="Hori S."/>
            <person name="Arai W."/>
            <person name="Tsubouchi T."/>
            <person name="Morono Y."/>
            <person name="Uchiyama I."/>
            <person name="Ito T."/>
            <person name="Fujiyama A."/>
            <person name="Inagaki F."/>
            <person name="Takami H."/>
        </authorList>
    </citation>
    <scope>NUCLEOTIDE SEQUENCE</scope>
    <source>
        <strain evidence="1">Expedition CK06-06</strain>
    </source>
</reference>
<dbReference type="Gene3D" id="2.160.10.10">
    <property type="entry name" value="Hexapeptide repeat proteins"/>
    <property type="match status" value="1"/>
</dbReference>
<proteinExistence type="predicted"/>
<sequence length="46" mass="4585">GTGTKIKGGITIGRDAFIGAGAMVTKSIPEFSIAVGVPAKVVGKRK</sequence>
<dbReference type="InterPro" id="IPR001451">
    <property type="entry name" value="Hexapep"/>
</dbReference>
<dbReference type="AlphaFoldDB" id="X1KCH6"/>
<gene>
    <name evidence="1" type="ORF">S06H3_17113</name>
</gene>
<dbReference type="SUPFAM" id="SSF51161">
    <property type="entry name" value="Trimeric LpxA-like enzymes"/>
    <property type="match status" value="1"/>
</dbReference>
<protein>
    <submittedName>
        <fullName evidence="1">Uncharacterized protein</fullName>
    </submittedName>
</protein>
<name>X1KCH6_9ZZZZ</name>
<accession>X1KCH6</accession>